<evidence type="ECO:0000313" key="3">
    <source>
        <dbReference type="Proteomes" id="UP000596742"/>
    </source>
</evidence>
<keyword evidence="3" id="KW-1185">Reference proteome</keyword>
<dbReference type="PANTHER" id="PTHR33244:SF3">
    <property type="entry name" value="PEPTIDASE A2 DOMAIN-CONTAINING PROTEIN"/>
    <property type="match status" value="1"/>
</dbReference>
<feature type="region of interest" description="Disordered" evidence="1">
    <location>
        <begin position="111"/>
        <end position="224"/>
    </location>
</feature>
<name>A0A8B6BFS6_MYTGA</name>
<proteinExistence type="predicted"/>
<feature type="compositionally biased region" description="Polar residues" evidence="1">
    <location>
        <begin position="193"/>
        <end position="209"/>
    </location>
</feature>
<feature type="compositionally biased region" description="Polar residues" evidence="1">
    <location>
        <begin position="155"/>
        <end position="174"/>
    </location>
</feature>
<evidence type="ECO:0000256" key="1">
    <source>
        <dbReference type="SAM" id="MobiDB-lite"/>
    </source>
</evidence>
<evidence type="ECO:0000313" key="2">
    <source>
        <dbReference type="EMBL" id="VDH90163.1"/>
    </source>
</evidence>
<feature type="compositionally biased region" description="Polar residues" evidence="1">
    <location>
        <begin position="128"/>
        <end position="137"/>
    </location>
</feature>
<accession>A0A8B6BFS6</accession>
<dbReference type="EMBL" id="UYJE01000096">
    <property type="protein sequence ID" value="VDH90163.1"/>
    <property type="molecule type" value="Genomic_DNA"/>
</dbReference>
<organism evidence="2 3">
    <name type="scientific">Mytilus galloprovincialis</name>
    <name type="common">Mediterranean mussel</name>
    <dbReference type="NCBI Taxonomy" id="29158"/>
    <lineage>
        <taxon>Eukaryota</taxon>
        <taxon>Metazoa</taxon>
        <taxon>Spiralia</taxon>
        <taxon>Lophotrochozoa</taxon>
        <taxon>Mollusca</taxon>
        <taxon>Bivalvia</taxon>
        <taxon>Autobranchia</taxon>
        <taxon>Pteriomorphia</taxon>
        <taxon>Mytilida</taxon>
        <taxon>Mytiloidea</taxon>
        <taxon>Mytilidae</taxon>
        <taxon>Mytilinae</taxon>
        <taxon>Mytilus</taxon>
    </lineage>
</organism>
<dbReference type="PANTHER" id="PTHR33244">
    <property type="entry name" value="INTEGRASE CATALYTIC DOMAIN-CONTAINING PROTEIN-RELATED"/>
    <property type="match status" value="1"/>
</dbReference>
<comment type="caution">
    <text evidence="2">The sequence shown here is derived from an EMBL/GenBank/DDBJ whole genome shotgun (WGS) entry which is preliminary data.</text>
</comment>
<sequence>MKRARKDNKDIYLSILDFRNTPTEGMSSSPSQRLMCRRTKTRLPISSSLLKPHIPLFASKEIERNKRSTVDLQELENGQRVWISPKPNDRTKTWTKGIIKRKVDIRSYEVNTDQGQKLRRNRRDIRISSGTNKQSDNYVRPNDIDLNLYRIPENAPSTDNRPNQNIDNTQTATPPRSPSMEPMVSQPDVDCNPSVQPIRNPHSTNTRSGRQVKFPQKYNDFDTG</sequence>
<dbReference type="AlphaFoldDB" id="A0A8B6BFS6"/>
<reference evidence="2" key="1">
    <citation type="submission" date="2018-11" db="EMBL/GenBank/DDBJ databases">
        <authorList>
            <person name="Alioto T."/>
            <person name="Alioto T."/>
        </authorList>
    </citation>
    <scope>NUCLEOTIDE SEQUENCE</scope>
</reference>
<protein>
    <submittedName>
        <fullName evidence="2">Uncharacterized protein</fullName>
    </submittedName>
</protein>
<gene>
    <name evidence="2" type="ORF">MGAL_10B073978</name>
</gene>
<dbReference type="Proteomes" id="UP000596742">
    <property type="component" value="Unassembled WGS sequence"/>
</dbReference>
<dbReference type="OrthoDB" id="10053647at2759"/>